<reference evidence="2 3" key="1">
    <citation type="submission" date="2017-03" db="EMBL/GenBank/DDBJ databases">
        <authorList>
            <person name="Afonso C.L."/>
            <person name="Miller P.J."/>
            <person name="Scott M.A."/>
            <person name="Spackman E."/>
            <person name="Goraichik I."/>
            <person name="Dimitrov K.M."/>
            <person name="Suarez D.L."/>
            <person name="Swayne D.E."/>
        </authorList>
    </citation>
    <scope>NUCLEOTIDE SEQUENCE [LARGE SCALE GENOMIC DNA]</scope>
    <source>
        <strain evidence="2">PRJEB14757</strain>
    </source>
</reference>
<dbReference type="GO" id="GO:0016740">
    <property type="term" value="F:transferase activity"/>
    <property type="evidence" value="ECO:0007669"/>
    <property type="project" value="UniProtKB-KW"/>
</dbReference>
<feature type="domain" description="Glycosyltransferase 2-like" evidence="1">
    <location>
        <begin position="111"/>
        <end position="266"/>
    </location>
</feature>
<proteinExistence type="predicted"/>
<dbReference type="InterPro" id="IPR001173">
    <property type="entry name" value="Glyco_trans_2-like"/>
</dbReference>
<evidence type="ECO:0000313" key="3">
    <source>
        <dbReference type="Proteomes" id="UP000191931"/>
    </source>
</evidence>
<dbReference type="Proteomes" id="UP000191931">
    <property type="component" value="Unassembled WGS sequence"/>
</dbReference>
<dbReference type="PANTHER" id="PTHR43685">
    <property type="entry name" value="GLYCOSYLTRANSFERASE"/>
    <property type="match status" value="1"/>
</dbReference>
<sequence>MKESLEKYGAFFKKMFASSSLFKKGRNVVFDRAYGKIKERRSLFRERDGNRVDNEDVSPPDMPDDRLLKFWASSEWAEYQAWIFHNDFITCDDWKEMRKRAVSFKAKPLISVITPTYNTDTEMLLECIRSVQSQAYPFWEMCIADDGSTSSETLELLRETAAFDPRIKVSFLPENHGICHATNNAIGMASGEYLAFLDHDDRISPAAFYYVADALNHNYSLDVIYSDRDMLSTRGLRFMHLFKPGWSPELLFSMNYICHLMVYKKSLVDMVGGVHEEFEGSQDYDLVLRVMEKTKNVHHISRVLYHWRQSEQSVALNHNVKDYAYKAGVKALEHALKRRNLNGTVQEISTLWRGHYRVQLDGPSSDDISVHYIENDFPLDQYVTRVNKEFSASSKKRPFLLFVGQGLTASDAMAAYKEMASWLQVEGVGIVTGKIVDAKKRIVHAGMVQKSDGVPLFTYEGADASVPGYIAATAVVRNVSAPHPWCFAVRRDVWDSLGGFARGYIGPHAVIDFSLRAEKQGYRTVFTPFADFLDPCESIVPASSWPQEDVVHFLRKWQARLTNGDLYYNKNLTLKLEDMGLDYSVSK</sequence>
<dbReference type="SUPFAM" id="SSF53448">
    <property type="entry name" value="Nucleotide-diphospho-sugar transferases"/>
    <property type="match status" value="2"/>
</dbReference>
<dbReference type="CDD" id="cd04184">
    <property type="entry name" value="GT2_RfbC_Mx_like"/>
    <property type="match status" value="1"/>
</dbReference>
<dbReference type="Gene3D" id="3.90.550.10">
    <property type="entry name" value="Spore Coat Polysaccharide Biosynthesis Protein SpsA, Chain A"/>
    <property type="match status" value="2"/>
</dbReference>
<dbReference type="AlphaFoldDB" id="A0A1W1HC02"/>
<evidence type="ECO:0000259" key="1">
    <source>
        <dbReference type="Pfam" id="PF00535"/>
    </source>
</evidence>
<protein>
    <submittedName>
        <fullName evidence="2">Putative glycosyl transferase (Group 2 family protein)</fullName>
    </submittedName>
</protein>
<evidence type="ECO:0000313" key="2">
    <source>
        <dbReference type="EMBL" id="SLM29979.1"/>
    </source>
</evidence>
<dbReference type="Pfam" id="PF00535">
    <property type="entry name" value="Glycos_transf_2"/>
    <property type="match status" value="1"/>
</dbReference>
<dbReference type="GO" id="GO:0044010">
    <property type="term" value="P:single-species biofilm formation"/>
    <property type="evidence" value="ECO:0007669"/>
    <property type="project" value="TreeGrafter"/>
</dbReference>
<dbReference type="EMBL" id="FWEV01000117">
    <property type="protein sequence ID" value="SLM29979.1"/>
    <property type="molecule type" value="Genomic_DNA"/>
</dbReference>
<name>A0A1W1HC02_9BACT</name>
<dbReference type="OrthoDB" id="9816564at2"/>
<gene>
    <name evidence="2" type="ORF">MTBBW1_2030069</name>
</gene>
<dbReference type="PANTHER" id="PTHR43685:SF2">
    <property type="entry name" value="GLYCOSYLTRANSFERASE 2-LIKE DOMAIN-CONTAINING PROTEIN"/>
    <property type="match status" value="1"/>
</dbReference>
<keyword evidence="2" id="KW-0808">Transferase</keyword>
<dbReference type="RefSeq" id="WP_080807216.1">
    <property type="nucleotide sequence ID" value="NZ_LT828556.1"/>
</dbReference>
<dbReference type="InterPro" id="IPR029044">
    <property type="entry name" value="Nucleotide-diphossugar_trans"/>
</dbReference>
<keyword evidence="3" id="KW-1185">Reference proteome</keyword>
<dbReference type="STRING" id="1246637.MTBBW1_2030069"/>
<accession>A0A1W1HC02</accession>
<organism evidence="2 3">
    <name type="scientific">Desulfamplus magnetovallimortis</name>
    <dbReference type="NCBI Taxonomy" id="1246637"/>
    <lineage>
        <taxon>Bacteria</taxon>
        <taxon>Pseudomonadati</taxon>
        <taxon>Thermodesulfobacteriota</taxon>
        <taxon>Desulfobacteria</taxon>
        <taxon>Desulfobacterales</taxon>
        <taxon>Desulfobacteraceae</taxon>
        <taxon>Desulfamplus</taxon>
    </lineage>
</organism>
<dbReference type="InterPro" id="IPR050834">
    <property type="entry name" value="Glycosyltransf_2"/>
</dbReference>